<feature type="transmembrane region" description="Helical" evidence="2">
    <location>
        <begin position="74"/>
        <end position="93"/>
    </location>
</feature>
<dbReference type="OrthoDB" id="10639058at2759"/>
<accession>A0A0B2VWS8</accession>
<organism evidence="3 4">
    <name type="scientific">Toxocara canis</name>
    <name type="common">Canine roundworm</name>
    <dbReference type="NCBI Taxonomy" id="6265"/>
    <lineage>
        <taxon>Eukaryota</taxon>
        <taxon>Metazoa</taxon>
        <taxon>Ecdysozoa</taxon>
        <taxon>Nematoda</taxon>
        <taxon>Chromadorea</taxon>
        <taxon>Rhabditida</taxon>
        <taxon>Spirurina</taxon>
        <taxon>Ascaridomorpha</taxon>
        <taxon>Ascaridoidea</taxon>
        <taxon>Toxocaridae</taxon>
        <taxon>Toxocara</taxon>
    </lineage>
</organism>
<comment type="caution">
    <text evidence="3">The sequence shown here is derived from an EMBL/GenBank/DDBJ whole genome shotgun (WGS) entry which is preliminary data.</text>
</comment>
<evidence type="ECO:0000313" key="4">
    <source>
        <dbReference type="Proteomes" id="UP000031036"/>
    </source>
</evidence>
<protein>
    <submittedName>
        <fullName evidence="3">Uncharacterized protein</fullName>
    </submittedName>
</protein>
<keyword evidence="2" id="KW-1133">Transmembrane helix</keyword>
<dbReference type="AlphaFoldDB" id="A0A0B2VWS8"/>
<name>A0A0B2VWS8_TOXCA</name>
<dbReference type="PROSITE" id="PS51257">
    <property type="entry name" value="PROKAR_LIPOPROTEIN"/>
    <property type="match status" value="1"/>
</dbReference>
<feature type="region of interest" description="Disordered" evidence="1">
    <location>
        <begin position="152"/>
        <end position="174"/>
    </location>
</feature>
<gene>
    <name evidence="3" type="ORF">Tcan_12366</name>
</gene>
<evidence type="ECO:0000256" key="1">
    <source>
        <dbReference type="SAM" id="MobiDB-lite"/>
    </source>
</evidence>
<keyword evidence="4" id="KW-1185">Reference proteome</keyword>
<feature type="transmembrane region" description="Helical" evidence="2">
    <location>
        <begin position="37"/>
        <end position="62"/>
    </location>
</feature>
<evidence type="ECO:0000313" key="3">
    <source>
        <dbReference type="EMBL" id="KHN85762.1"/>
    </source>
</evidence>
<proteinExistence type="predicted"/>
<evidence type="ECO:0000256" key="2">
    <source>
        <dbReference type="SAM" id="Phobius"/>
    </source>
</evidence>
<dbReference type="EMBL" id="JPKZ01000732">
    <property type="protein sequence ID" value="KHN85762.1"/>
    <property type="molecule type" value="Genomic_DNA"/>
</dbReference>
<reference evidence="3 4" key="1">
    <citation type="submission" date="2014-11" db="EMBL/GenBank/DDBJ databases">
        <title>Genetic blueprint of the zoonotic pathogen Toxocara canis.</title>
        <authorList>
            <person name="Zhu X.-Q."/>
            <person name="Korhonen P.K."/>
            <person name="Cai H."/>
            <person name="Young N.D."/>
            <person name="Nejsum P."/>
            <person name="von Samson-Himmelstjerna G."/>
            <person name="Boag P.R."/>
            <person name="Tan P."/>
            <person name="Li Q."/>
            <person name="Min J."/>
            <person name="Yang Y."/>
            <person name="Wang X."/>
            <person name="Fang X."/>
            <person name="Hall R.S."/>
            <person name="Hofmann A."/>
            <person name="Sternberg P.W."/>
            <person name="Jex A.R."/>
            <person name="Gasser R.B."/>
        </authorList>
    </citation>
    <scope>NUCLEOTIDE SEQUENCE [LARGE SCALE GENOMIC DNA]</scope>
    <source>
        <strain evidence="3">PN_DK_2014</strain>
    </source>
</reference>
<sequence length="186" mass="19101">MQRNSSVLLIVLTAVAILFALISLIACLTGECWYGQVLPAVGFVSGLFALASLFASLCLLFASTSPKMVIITRATVIIVVFILSLISGVLFAIGTRVCLAETFGSCYLFYYSKSFIVASSKQGAQSNAGGTSGGAQVTAEVAPVELAGAGVGAAQASPEAPADRGRGVEKLNPSDSTCCVHQVISN</sequence>
<keyword evidence="2" id="KW-0472">Membrane</keyword>
<keyword evidence="2" id="KW-0812">Transmembrane</keyword>
<dbReference type="Proteomes" id="UP000031036">
    <property type="component" value="Unassembled WGS sequence"/>
</dbReference>